<feature type="non-terminal residue" evidence="2">
    <location>
        <position position="1"/>
    </location>
</feature>
<feature type="region of interest" description="Disordered" evidence="1">
    <location>
        <begin position="1"/>
        <end position="32"/>
    </location>
</feature>
<feature type="region of interest" description="Disordered" evidence="1">
    <location>
        <begin position="278"/>
        <end position="313"/>
    </location>
</feature>
<feature type="compositionally biased region" description="Basic and acidic residues" evidence="1">
    <location>
        <begin position="333"/>
        <end position="345"/>
    </location>
</feature>
<name>A0A6J4QVH3_9ACTN</name>
<feature type="region of interest" description="Disordered" evidence="1">
    <location>
        <begin position="333"/>
        <end position="379"/>
    </location>
</feature>
<evidence type="ECO:0000256" key="1">
    <source>
        <dbReference type="SAM" id="MobiDB-lite"/>
    </source>
</evidence>
<protein>
    <submittedName>
        <fullName evidence="2">Uncharacterized protein</fullName>
    </submittedName>
</protein>
<feature type="compositionally biased region" description="Pro residues" evidence="1">
    <location>
        <begin position="370"/>
        <end position="379"/>
    </location>
</feature>
<organism evidence="2">
    <name type="scientific">uncultured Rubrobacteraceae bacterium</name>
    <dbReference type="NCBI Taxonomy" id="349277"/>
    <lineage>
        <taxon>Bacteria</taxon>
        <taxon>Bacillati</taxon>
        <taxon>Actinomycetota</taxon>
        <taxon>Rubrobacteria</taxon>
        <taxon>Rubrobacterales</taxon>
        <taxon>Rubrobacteraceae</taxon>
        <taxon>environmental samples</taxon>
    </lineage>
</organism>
<proteinExistence type="predicted"/>
<feature type="compositionally biased region" description="Basic residues" evidence="1">
    <location>
        <begin position="360"/>
        <end position="369"/>
    </location>
</feature>
<dbReference type="EMBL" id="CADCVE010000037">
    <property type="protein sequence ID" value="CAA9453329.1"/>
    <property type="molecule type" value="Genomic_DNA"/>
</dbReference>
<feature type="non-terminal residue" evidence="2">
    <location>
        <position position="379"/>
    </location>
</feature>
<feature type="compositionally biased region" description="Basic and acidic residues" evidence="1">
    <location>
        <begin position="16"/>
        <end position="32"/>
    </location>
</feature>
<feature type="region of interest" description="Disordered" evidence="1">
    <location>
        <begin position="193"/>
        <end position="222"/>
    </location>
</feature>
<dbReference type="AlphaFoldDB" id="A0A6J4QVH3"/>
<sequence>ARFDSKAQLSGNPACGHDRGTGHSLADTDGRDDRLRRDYSREVRGLSRTVLRGTDFRVSARGECTVRDCASRGTSVGGPLWSLCSPGTREARAGRGVDTAWRLGEHRHWQDDPRCTLRHGNHLRPVESAVLALLHGAPRRLISVRGRFSGARGVLWSGYRGARAPAGGSVASDLAPTARVWVAASDLAVGPARPPPDAHGLVTRAHDKRGAPRGVRRHHRAHLHKRRDYYRGGSAGTLAPAERRLLATRLDVARDSIGGRVHLAATVRHPPVAANSPARALLRTGATVPRTSRSGIPWSDPAPAGPRSLPARPRVLRGGLSILTAGGRRRLAERLVGDGRPDHAPRSGGRRRTLRLDRRLRPRPGHHNGPKPPPQRAKM</sequence>
<evidence type="ECO:0000313" key="2">
    <source>
        <dbReference type="EMBL" id="CAA9453329.1"/>
    </source>
</evidence>
<gene>
    <name evidence="2" type="ORF">AVDCRST_MAG28-2045</name>
</gene>
<accession>A0A6J4QVH3</accession>
<reference evidence="2" key="1">
    <citation type="submission" date="2020-02" db="EMBL/GenBank/DDBJ databases">
        <authorList>
            <person name="Meier V. D."/>
        </authorList>
    </citation>
    <scope>NUCLEOTIDE SEQUENCE</scope>
    <source>
        <strain evidence="2">AVDCRST_MAG28</strain>
    </source>
</reference>